<gene>
    <name evidence="5" type="ORF">F6X53_23775</name>
</gene>
<sequence>MARQDLRGHSPPGAPGGFGLRQAFALQDAVGLVTGAGSGIGAALARTLAAKGTALALVDRDAEGLDATIRAVETLGGTASGHVLDLADAEAIQALPAWIEARFGRLDLLVNNAGVALGGRFEETDLADFEWLMDVNFRAVVRMTHAFLPLLVRAPMAQIVNVSSLYGLIAPPGQTAYAASKFAVRGFSEALRHEYAGTPLGVTLVHPGGVATGIARNARHPRGLDVATVEKARVAFERFLRLSPDAAAAEIARAIERRAPRVIIGRDAKQVAFLQRLMPVGYWAPIARLTGQMRSSAR</sequence>
<dbReference type="Proteomes" id="UP000474159">
    <property type="component" value="Unassembled WGS sequence"/>
</dbReference>
<comment type="caution">
    <text evidence="5">The sequence shown here is derived from an EMBL/GenBank/DDBJ whole genome shotgun (WGS) entry which is preliminary data.</text>
</comment>
<comment type="similarity">
    <text evidence="1 3">Belongs to the short-chain dehydrogenases/reductases (SDR) family.</text>
</comment>
<evidence type="ECO:0000256" key="3">
    <source>
        <dbReference type="RuleBase" id="RU000363"/>
    </source>
</evidence>
<reference evidence="5 6" key="1">
    <citation type="submission" date="2019-09" db="EMBL/GenBank/DDBJ databases">
        <title>YIM 48816 draft genome.</title>
        <authorList>
            <person name="Jiang L."/>
        </authorList>
    </citation>
    <scope>NUCLEOTIDE SEQUENCE [LARGE SCALE GENOMIC DNA]</scope>
    <source>
        <strain evidence="5 6">YIM 48816</strain>
    </source>
</reference>
<organism evidence="5 6">
    <name type="scientific">Methylobacterium soli</name>
    <dbReference type="NCBI Taxonomy" id="553447"/>
    <lineage>
        <taxon>Bacteria</taxon>
        <taxon>Pseudomonadati</taxon>
        <taxon>Pseudomonadota</taxon>
        <taxon>Alphaproteobacteria</taxon>
        <taxon>Hyphomicrobiales</taxon>
        <taxon>Methylobacteriaceae</taxon>
        <taxon>Methylobacterium</taxon>
    </lineage>
</organism>
<dbReference type="SUPFAM" id="SSF51735">
    <property type="entry name" value="NAD(P)-binding Rossmann-fold domains"/>
    <property type="match status" value="1"/>
</dbReference>
<dbReference type="PRINTS" id="PR00080">
    <property type="entry name" value="SDRFAMILY"/>
</dbReference>
<dbReference type="InterPro" id="IPR057326">
    <property type="entry name" value="KR_dom"/>
</dbReference>
<keyword evidence="2" id="KW-0560">Oxidoreductase</keyword>
<dbReference type="SMART" id="SM00822">
    <property type="entry name" value="PKS_KR"/>
    <property type="match status" value="1"/>
</dbReference>
<proteinExistence type="inferred from homology"/>
<dbReference type="GO" id="GO:0016491">
    <property type="term" value="F:oxidoreductase activity"/>
    <property type="evidence" value="ECO:0007669"/>
    <property type="project" value="UniProtKB-KW"/>
</dbReference>
<dbReference type="PROSITE" id="PS00061">
    <property type="entry name" value="ADH_SHORT"/>
    <property type="match status" value="1"/>
</dbReference>
<accession>A0A6L3SUA4</accession>
<dbReference type="GO" id="GO:0016020">
    <property type="term" value="C:membrane"/>
    <property type="evidence" value="ECO:0007669"/>
    <property type="project" value="TreeGrafter"/>
</dbReference>
<evidence type="ECO:0000313" key="6">
    <source>
        <dbReference type="Proteomes" id="UP000474159"/>
    </source>
</evidence>
<dbReference type="EMBL" id="VZZK01000031">
    <property type="protein sequence ID" value="KAB1076385.1"/>
    <property type="molecule type" value="Genomic_DNA"/>
</dbReference>
<dbReference type="InterPro" id="IPR002347">
    <property type="entry name" value="SDR_fam"/>
</dbReference>
<evidence type="ECO:0000256" key="2">
    <source>
        <dbReference type="ARBA" id="ARBA00023002"/>
    </source>
</evidence>
<name>A0A6L3SUA4_9HYPH</name>
<dbReference type="OrthoDB" id="9793825at2"/>
<dbReference type="InterPro" id="IPR020904">
    <property type="entry name" value="Sc_DH/Rdtase_CS"/>
</dbReference>
<evidence type="ECO:0000256" key="1">
    <source>
        <dbReference type="ARBA" id="ARBA00006484"/>
    </source>
</evidence>
<evidence type="ECO:0000313" key="5">
    <source>
        <dbReference type="EMBL" id="KAB1076385.1"/>
    </source>
</evidence>
<dbReference type="AlphaFoldDB" id="A0A6L3SUA4"/>
<dbReference type="PANTHER" id="PTHR44196:SF1">
    <property type="entry name" value="DEHYDROGENASE_REDUCTASE SDR FAMILY MEMBER 7B"/>
    <property type="match status" value="1"/>
</dbReference>
<dbReference type="Pfam" id="PF00106">
    <property type="entry name" value="adh_short"/>
    <property type="match status" value="1"/>
</dbReference>
<protein>
    <submittedName>
        <fullName evidence="5">SDR family oxidoreductase</fullName>
    </submittedName>
</protein>
<keyword evidence="6" id="KW-1185">Reference proteome</keyword>
<dbReference type="PANTHER" id="PTHR44196">
    <property type="entry name" value="DEHYDROGENASE/REDUCTASE SDR FAMILY MEMBER 7B"/>
    <property type="match status" value="1"/>
</dbReference>
<evidence type="ECO:0000259" key="4">
    <source>
        <dbReference type="SMART" id="SM00822"/>
    </source>
</evidence>
<dbReference type="InterPro" id="IPR036291">
    <property type="entry name" value="NAD(P)-bd_dom_sf"/>
</dbReference>
<feature type="domain" description="Ketoreductase" evidence="4">
    <location>
        <begin position="29"/>
        <end position="213"/>
    </location>
</feature>
<dbReference type="Gene3D" id="3.40.50.720">
    <property type="entry name" value="NAD(P)-binding Rossmann-like Domain"/>
    <property type="match status" value="1"/>
</dbReference>
<dbReference type="PRINTS" id="PR00081">
    <property type="entry name" value="GDHRDH"/>
</dbReference>